<dbReference type="Proteomes" id="UP000694864">
    <property type="component" value="Chromosome 10"/>
</dbReference>
<keyword evidence="3" id="KW-0413">Isomerase</keyword>
<dbReference type="SUPFAM" id="SSF48239">
    <property type="entry name" value="Terpenoid cyclases/Protein prenyltransferases"/>
    <property type="match status" value="2"/>
</dbReference>
<feature type="domain" description="Squalene cyclase N-terminal" evidence="5">
    <location>
        <begin position="106"/>
        <end position="381"/>
    </location>
</feature>
<evidence type="ECO:0000256" key="2">
    <source>
        <dbReference type="ARBA" id="ARBA00022737"/>
    </source>
</evidence>
<evidence type="ECO:0000256" key="1">
    <source>
        <dbReference type="ARBA" id="ARBA00009755"/>
    </source>
</evidence>
<dbReference type="GeneID" id="104719383"/>
<evidence type="ECO:0000256" key="3">
    <source>
        <dbReference type="RuleBase" id="RU362003"/>
    </source>
</evidence>
<reference evidence="7" key="2">
    <citation type="submission" date="2025-08" db="UniProtKB">
        <authorList>
            <consortium name="RefSeq"/>
        </authorList>
    </citation>
    <scope>IDENTIFICATION</scope>
    <source>
        <tissue evidence="7">Leaf</tissue>
    </source>
</reference>
<dbReference type="NCBIfam" id="TIGR01787">
    <property type="entry name" value="squalene_cyclas"/>
    <property type="match status" value="1"/>
</dbReference>
<sequence length="774" mass="88818">MWRLKIGAATARDDTHLFTTNNYVGRQIWEFDTEACSPEELAEVDHAHRNFSLNRSRFKTSSDLLWRMQFMREKKFEQKIPRVRVEDADKITYEDAKAAMRRGILYLAALQAGDGHWPADNSGVMFFNGPFLLCLYITGHLEEIFTVEHRKEFLRYLYNHQSEDGGWGLHIESHSCMLSTVLNYTCLRILGEEPDQGSACARALKWILDHGGATYTPLFGKAWLSVLGVYDWSGCKAIPPEFWMLPSFSPINGGTVWINFRESFMALSYLYGKKFVATPTSLILQLRKELYPQPYAQIVWSQARSLCAKEDAFNQQSNLQDLFWKSVHILSENILNCWPFNKLIRQRAIQTTIKLIHYHNEATRYLTGGCVSKVFCMLACWVEEPEGDYFKKHLARVLDFVWIGDDGLKFQISGSQLWDTAFSLKVILAGNVDDEITSTLKKGYDFLKKSQLTQNPPGDHHKMFRNITKGAWSFPDKDQGLPVSDCTAESLECCLMFETMPLEFTGEKMDVKRLYDAVNLILHYQVIISKNGGLAAWEPAHGKTWLEWFSPVEFMEDAIVEHPYVECTGSSIVAMARFMKQFPKHRRQEVEKFIKNGTKFIEDVQMADGSWYGNWGVCFLYGTLFALRGLVAAGNTYNNCEAIRKAVRFLLDTQNTEGGWGESYISCLKKKYIPQVGNNKTNVVNTGQALMSLILGGQMERDPRPVHRAAKVLINSQLDNGDFPQEKMLFLCFFLQEMSGVFNVNLKFHSPNYRNIFTLWSLANYTQALRDLLR</sequence>
<dbReference type="PANTHER" id="PTHR11764:SF70">
    <property type="entry name" value="TERPENE CYCLASE_MUTASE FAMILY MEMBER"/>
    <property type="match status" value="1"/>
</dbReference>
<dbReference type="InterPro" id="IPR008930">
    <property type="entry name" value="Terpenoid_cyclase/PrenylTrfase"/>
</dbReference>
<keyword evidence="6" id="KW-1185">Reference proteome</keyword>
<dbReference type="EC" id="5.4.99.-" evidence="3"/>
<feature type="domain" description="Squalene cyclase C-terminal" evidence="4">
    <location>
        <begin position="415"/>
        <end position="766"/>
    </location>
</feature>
<name>A0ABM0U4A9_CAMSA</name>
<evidence type="ECO:0000259" key="4">
    <source>
        <dbReference type="Pfam" id="PF13243"/>
    </source>
</evidence>
<dbReference type="RefSeq" id="XP_010435606.1">
    <property type="nucleotide sequence ID" value="XM_010437304.2"/>
</dbReference>
<comment type="similarity">
    <text evidence="1 3">Belongs to the terpene cyclase/mutase family.</text>
</comment>
<organism evidence="6 7">
    <name type="scientific">Camelina sativa</name>
    <name type="common">False flax</name>
    <name type="synonym">Myagrum sativum</name>
    <dbReference type="NCBI Taxonomy" id="90675"/>
    <lineage>
        <taxon>Eukaryota</taxon>
        <taxon>Viridiplantae</taxon>
        <taxon>Streptophyta</taxon>
        <taxon>Embryophyta</taxon>
        <taxon>Tracheophyta</taxon>
        <taxon>Spermatophyta</taxon>
        <taxon>Magnoliopsida</taxon>
        <taxon>eudicotyledons</taxon>
        <taxon>Gunneridae</taxon>
        <taxon>Pentapetalae</taxon>
        <taxon>rosids</taxon>
        <taxon>malvids</taxon>
        <taxon>Brassicales</taxon>
        <taxon>Brassicaceae</taxon>
        <taxon>Camelineae</taxon>
        <taxon>Camelina</taxon>
    </lineage>
</organism>
<dbReference type="InterPro" id="IPR032697">
    <property type="entry name" value="SQ_cyclase_N"/>
</dbReference>
<dbReference type="Pfam" id="PF13249">
    <property type="entry name" value="SQHop_cyclase_N"/>
    <property type="match status" value="1"/>
</dbReference>
<proteinExistence type="inferred from homology"/>
<dbReference type="Gene3D" id="1.50.10.20">
    <property type="match status" value="2"/>
</dbReference>
<dbReference type="InterPro" id="IPR032696">
    <property type="entry name" value="SQ_cyclase_C"/>
</dbReference>
<dbReference type="Pfam" id="PF13243">
    <property type="entry name" value="SQHop_cyclase_C"/>
    <property type="match status" value="1"/>
</dbReference>
<evidence type="ECO:0000313" key="6">
    <source>
        <dbReference type="Proteomes" id="UP000694864"/>
    </source>
</evidence>
<reference evidence="6" key="1">
    <citation type="journal article" date="2014" name="Nat. Commun.">
        <title>The emerging biofuel crop Camelina sativa retains a highly undifferentiated hexaploid genome structure.</title>
        <authorList>
            <person name="Kagale S."/>
            <person name="Koh C."/>
            <person name="Nixon J."/>
            <person name="Bollina V."/>
            <person name="Clarke W.E."/>
            <person name="Tuteja R."/>
            <person name="Spillane C."/>
            <person name="Robinson S.J."/>
            <person name="Links M.G."/>
            <person name="Clarke C."/>
            <person name="Higgins E.E."/>
            <person name="Huebert T."/>
            <person name="Sharpe A.G."/>
            <person name="Parkin I.A."/>
        </authorList>
    </citation>
    <scope>NUCLEOTIDE SEQUENCE [LARGE SCALE GENOMIC DNA]</scope>
    <source>
        <strain evidence="6">cv. DH55</strain>
    </source>
</reference>
<evidence type="ECO:0000259" key="5">
    <source>
        <dbReference type="Pfam" id="PF13249"/>
    </source>
</evidence>
<dbReference type="PANTHER" id="PTHR11764">
    <property type="entry name" value="TERPENE CYCLASE/MUTASE FAMILY MEMBER"/>
    <property type="match status" value="1"/>
</dbReference>
<evidence type="ECO:0000313" key="7">
    <source>
        <dbReference type="RefSeq" id="XP_010435606.1"/>
    </source>
</evidence>
<gene>
    <name evidence="7" type="primary">LOC104719383</name>
</gene>
<dbReference type="SFLD" id="SFLDG01016">
    <property type="entry name" value="Prenyltransferase_Like_2"/>
    <property type="match status" value="1"/>
</dbReference>
<dbReference type="CDD" id="cd02892">
    <property type="entry name" value="SQCY_1"/>
    <property type="match status" value="1"/>
</dbReference>
<dbReference type="PROSITE" id="PS01074">
    <property type="entry name" value="TERPENE_SYNTHASES"/>
    <property type="match status" value="1"/>
</dbReference>
<keyword evidence="2" id="KW-0677">Repeat</keyword>
<dbReference type="InterPro" id="IPR002365">
    <property type="entry name" value="Terpene_synthase_CS"/>
</dbReference>
<accession>A0ABM0U4A9</accession>
<protein>
    <recommendedName>
        <fullName evidence="3">Terpene cyclase/mutase family member</fullName>
        <ecNumber evidence="3">5.4.99.-</ecNumber>
    </recommendedName>
</protein>
<dbReference type="InterPro" id="IPR018333">
    <property type="entry name" value="Squalene_cyclase"/>
</dbReference>